<dbReference type="GO" id="GO:0015140">
    <property type="term" value="F:malate transmembrane transporter activity"/>
    <property type="evidence" value="ECO:0007669"/>
    <property type="project" value="InterPro"/>
</dbReference>
<dbReference type="Proteomes" id="UP000034112">
    <property type="component" value="Unassembled WGS sequence"/>
</dbReference>
<feature type="transmembrane region" description="Helical" evidence="6">
    <location>
        <begin position="369"/>
        <end position="390"/>
    </location>
</feature>
<keyword evidence="4 6" id="KW-0472">Membrane</keyword>
<keyword evidence="2 6" id="KW-0812">Transmembrane</keyword>
<evidence type="ECO:0000256" key="3">
    <source>
        <dbReference type="ARBA" id="ARBA00022989"/>
    </source>
</evidence>
<comment type="caution">
    <text evidence="7">The sequence shown here is derived from an EMBL/GenBank/DDBJ whole genome shotgun (WGS) entry which is preliminary data.</text>
</comment>
<dbReference type="InterPro" id="IPR004695">
    <property type="entry name" value="SLAC1/Mae1/Ssu1/TehA"/>
</dbReference>
<feature type="transmembrane region" description="Helical" evidence="6">
    <location>
        <begin position="55"/>
        <end position="73"/>
    </location>
</feature>
<feature type="transmembrane region" description="Helical" evidence="6">
    <location>
        <begin position="266"/>
        <end position="286"/>
    </location>
</feature>
<protein>
    <recommendedName>
        <fullName evidence="9">Malic acid transport protein</fullName>
    </recommendedName>
</protein>
<accession>A0A0F9X0E2</accession>
<feature type="region of interest" description="Disordered" evidence="5">
    <location>
        <begin position="1"/>
        <end position="34"/>
    </location>
</feature>
<dbReference type="OMA" id="FTFAWYT"/>
<feature type="transmembrane region" description="Helical" evidence="6">
    <location>
        <begin position="342"/>
        <end position="363"/>
    </location>
</feature>
<feature type="transmembrane region" description="Helical" evidence="6">
    <location>
        <begin position="127"/>
        <end position="148"/>
    </location>
</feature>
<feature type="transmembrane region" description="Helical" evidence="6">
    <location>
        <begin position="225"/>
        <end position="246"/>
    </location>
</feature>
<evidence type="ECO:0000256" key="6">
    <source>
        <dbReference type="SAM" id="Phobius"/>
    </source>
</evidence>
<dbReference type="GO" id="GO:0016020">
    <property type="term" value="C:membrane"/>
    <property type="evidence" value="ECO:0007669"/>
    <property type="project" value="UniProtKB-SubCell"/>
</dbReference>
<evidence type="ECO:0000313" key="7">
    <source>
        <dbReference type="EMBL" id="KKO98104.1"/>
    </source>
</evidence>
<sequence>MTTQQPLSSASGLQSGPELGKSNDDDWETGQLSAPEQRVCSPGYKCPIRERLKHFTWAWFAVTISTGVLGLLFHNTPNRFDGLNAIGKVSFILAIAMFLVSVAAITYRFIKTPRGLRASLLHPTEGLFFPAFLLSLAIILANSAIYGIPASGPWLPVALRVCFWIYAALAISSSVLQYTMVFKGAKLKIKSMSPLWIFPIFPTLLTGVLASTIAPSQPPSQRLPILVAGVTYLGLGFSVAFILYALYLHRLTQEGFPAPPMRPGMFIAVGPPGFTATGLIGLSRSIPDGYAYFARFPAASQILKVLALWIGIWLWALAFWFFAFSFIALVMGVARKRIRFSLAWWAIVFPNTAFTIATCLIGEELDSDGIKGVASAMTLLIVIAWLVVLASHIRAVILSKVLWPGRDEDFGHYTPNKDKAVVKH</sequence>
<dbReference type="Gene3D" id="1.50.10.150">
    <property type="entry name" value="Voltage-dependent anion channel"/>
    <property type="match status" value="1"/>
</dbReference>
<evidence type="ECO:0000256" key="2">
    <source>
        <dbReference type="ARBA" id="ARBA00022692"/>
    </source>
</evidence>
<dbReference type="OrthoDB" id="2901184at2759"/>
<feature type="transmembrane region" description="Helical" evidence="6">
    <location>
        <begin position="85"/>
        <end position="107"/>
    </location>
</feature>
<evidence type="ECO:0000256" key="4">
    <source>
        <dbReference type="ARBA" id="ARBA00023136"/>
    </source>
</evidence>
<proteinExistence type="predicted"/>
<name>A0A0F9X0E2_TRIHA</name>
<dbReference type="PANTHER" id="PTHR31162">
    <property type="entry name" value="MALIC ACID TRANSPORT PROTEIN-RELATED"/>
    <property type="match status" value="1"/>
</dbReference>
<dbReference type="InterPro" id="IPR030185">
    <property type="entry name" value="Mae1"/>
</dbReference>
<feature type="compositionally biased region" description="Polar residues" evidence="5">
    <location>
        <begin position="1"/>
        <end position="14"/>
    </location>
</feature>
<gene>
    <name evidence="7" type="ORF">THAR02_09787</name>
</gene>
<feature type="transmembrane region" description="Helical" evidence="6">
    <location>
        <begin position="163"/>
        <end position="182"/>
    </location>
</feature>
<keyword evidence="3 6" id="KW-1133">Transmembrane helix</keyword>
<dbReference type="CDD" id="cd09317">
    <property type="entry name" value="TDT_Mae1_like"/>
    <property type="match status" value="1"/>
</dbReference>
<organism evidence="7 8">
    <name type="scientific">Trichoderma harzianum</name>
    <name type="common">Hypocrea lixii</name>
    <dbReference type="NCBI Taxonomy" id="5544"/>
    <lineage>
        <taxon>Eukaryota</taxon>
        <taxon>Fungi</taxon>
        <taxon>Dikarya</taxon>
        <taxon>Ascomycota</taxon>
        <taxon>Pezizomycotina</taxon>
        <taxon>Sordariomycetes</taxon>
        <taxon>Hypocreomycetidae</taxon>
        <taxon>Hypocreales</taxon>
        <taxon>Hypocreaceae</taxon>
        <taxon>Trichoderma</taxon>
    </lineage>
</organism>
<feature type="transmembrane region" description="Helical" evidence="6">
    <location>
        <begin position="194"/>
        <end position="213"/>
    </location>
</feature>
<evidence type="ECO:0000313" key="8">
    <source>
        <dbReference type="Proteomes" id="UP000034112"/>
    </source>
</evidence>
<evidence type="ECO:0000256" key="1">
    <source>
        <dbReference type="ARBA" id="ARBA00004141"/>
    </source>
</evidence>
<reference evidence="8" key="1">
    <citation type="journal article" date="2015" name="Genome Announc.">
        <title>Draft whole-genome sequence of the biocontrol agent Trichoderma harzianum T6776.</title>
        <authorList>
            <person name="Baroncelli R."/>
            <person name="Piaggeschi G."/>
            <person name="Fiorini L."/>
            <person name="Bertolini E."/>
            <person name="Zapparata A."/>
            <person name="Pe M.E."/>
            <person name="Sarrocco S."/>
            <person name="Vannacci G."/>
        </authorList>
    </citation>
    <scope>NUCLEOTIDE SEQUENCE [LARGE SCALE GENOMIC DNA]</scope>
    <source>
        <strain evidence="8">T6776</strain>
    </source>
</reference>
<dbReference type="InterPro" id="IPR038665">
    <property type="entry name" value="Voltage-dep_anion_channel_sf"/>
</dbReference>
<dbReference type="PANTHER" id="PTHR31162:SF0">
    <property type="entry name" value="MALIC ACID TRANSPORT PROTEIN"/>
    <property type="match status" value="1"/>
</dbReference>
<feature type="transmembrane region" description="Helical" evidence="6">
    <location>
        <begin position="306"/>
        <end position="330"/>
    </location>
</feature>
<evidence type="ECO:0000256" key="5">
    <source>
        <dbReference type="SAM" id="MobiDB-lite"/>
    </source>
</evidence>
<dbReference type="Pfam" id="PF03595">
    <property type="entry name" value="SLAC1"/>
    <property type="match status" value="1"/>
</dbReference>
<dbReference type="EMBL" id="JOKZ01000459">
    <property type="protein sequence ID" value="KKO98104.1"/>
    <property type="molecule type" value="Genomic_DNA"/>
</dbReference>
<evidence type="ECO:0008006" key="9">
    <source>
        <dbReference type="Google" id="ProtNLM"/>
    </source>
</evidence>
<dbReference type="AlphaFoldDB" id="A0A0F9X0E2"/>
<comment type="subcellular location">
    <subcellularLocation>
        <location evidence="1">Membrane</location>
        <topology evidence="1">Multi-pass membrane protein</topology>
    </subcellularLocation>
</comment>